<dbReference type="InterPro" id="IPR036736">
    <property type="entry name" value="ACP-like_sf"/>
</dbReference>
<feature type="region of interest" description="Disordered" evidence="2">
    <location>
        <begin position="1080"/>
        <end position="1139"/>
    </location>
</feature>
<reference evidence="4 5" key="1">
    <citation type="submission" date="2016-11" db="EMBL/GenBank/DDBJ databases">
        <title>Complete genome sequence of Streptomyces niveus SCSIO 3406.</title>
        <authorList>
            <person name="Zhu Q."/>
            <person name="Cheng W."/>
            <person name="Song Y."/>
            <person name="Li Q."/>
            <person name="Ju J."/>
        </authorList>
    </citation>
    <scope>NUCLEOTIDE SEQUENCE [LARGE SCALE GENOMIC DNA]</scope>
    <source>
        <strain evidence="4 5">SCSIO 3406</strain>
    </source>
</reference>
<dbReference type="GO" id="GO:0005737">
    <property type="term" value="C:cytoplasm"/>
    <property type="evidence" value="ECO:0007669"/>
    <property type="project" value="TreeGrafter"/>
</dbReference>
<dbReference type="InterPro" id="IPR000873">
    <property type="entry name" value="AMP-dep_synth/lig_dom"/>
</dbReference>
<sequence length="1139" mass="123143">MTQLALRKRIEAELRRRAAPARTEHPLSYGQRSMWLLHRLDPAGAAYNIAFATRATGALDPAALHDALRSLAGRHEALRTTFAERDGEARQIVHGWLEPGFTVTDTAGWSAERLDAAVRASYRQPFDAVNGPLARAEIFRSAPDEAVLLLVIHHLVADFWSLELLLDELATLYLGERGKGEGRLPEGNAPYHSFVSRQDAYLSADTGARDAAYWHGRLAGDLDVTRWPAFRTDPGQEGEPGASEYFRLDDELAAKVFAFARRENTTPYIVQLTAFQALIARCTGERDVRVGAPVSGRTDPALHGCVGYFTDPVVLRADLGGEPSFADLLRRTRTTVTEALEHQDYPFERLVRELAPRRVPGVNPVFQSLFVYQKPQRFPGLAALHWGGQDAADETAVPWADLLLHPYRLPQQEGQLDLMLEVVEDGQRLRGALKYRPALFSQAAVRELIDSFGALLGAALDHPERSVADLAPATAAPGAPRAADAAPEPEIAADDSVLRRFEASAAKHPGRPAVRCGDRELTYRELDLLGERWAAALHARGVRGGDRVALLIEPSVDTLVALIGTLKAGAAYVPLDPHHPPARLAMLFADCGASTALTTRALAPLLADVGPGVRVLLLDDEPPAGELPAPRRPAPTAHDLLYTVYTSGSTGVPKGIDVEHRNVLSLLEAMGEHIEPDPEAVWTLFHSTAFDVSVWELWGALLSGACLVVIPAEVARAPDAFRRLLVAERVTHLNQTPSALHSLAGEVAAAGSAGLVLRHTFACGELLSADLGRSALDWCGKLWNLYGPAETTVCVTARDVRREDCGGTSVPVGNPLANAHIYILDGYGRPLPAEVTGELYIGGQAVARGYLDRPALLKERYLPDPFTDDGGRMYRSGDLARVNADGLIEILGRADNQVKISGYRIELEEIEAVLDRQEGVDRSIVLVEGGGADVRRLTACVAPDGHGARTPDAAALRTALQELLPSYMIPTSFVFVDAMPLNPNQKVDRGELARRVAATRTRPADDVRPAGDSVEQAVADAWRQVLRQDAVRPGDNFFDIGGTSLLLLQLHTRLLGIPGVTPISVSELFDCPSVETQAARLSPARAPSGSFPPEAEPSGGEAGRGRAALRRTANREGNRAALRRGHRARRDETAGGDDV</sequence>
<dbReference type="RefSeq" id="WP_078078220.1">
    <property type="nucleotide sequence ID" value="NZ_CP018047.1"/>
</dbReference>
<dbReference type="GO" id="GO:0031177">
    <property type="term" value="F:phosphopantetheine binding"/>
    <property type="evidence" value="ECO:0007669"/>
    <property type="project" value="TreeGrafter"/>
</dbReference>
<dbReference type="GO" id="GO:0003824">
    <property type="term" value="F:catalytic activity"/>
    <property type="evidence" value="ECO:0007669"/>
    <property type="project" value="InterPro"/>
</dbReference>
<dbReference type="InterPro" id="IPR009081">
    <property type="entry name" value="PP-bd_ACP"/>
</dbReference>
<dbReference type="PANTHER" id="PTHR45527">
    <property type="entry name" value="NONRIBOSOMAL PEPTIDE SYNTHETASE"/>
    <property type="match status" value="1"/>
</dbReference>
<dbReference type="GO" id="GO:0008610">
    <property type="term" value="P:lipid biosynthetic process"/>
    <property type="evidence" value="ECO:0007669"/>
    <property type="project" value="UniProtKB-ARBA"/>
</dbReference>
<dbReference type="NCBIfam" id="TIGR01733">
    <property type="entry name" value="AA-adenyl-dom"/>
    <property type="match status" value="1"/>
</dbReference>
<dbReference type="PROSITE" id="PS50075">
    <property type="entry name" value="CARRIER"/>
    <property type="match status" value="1"/>
</dbReference>
<dbReference type="GO" id="GO:0043041">
    <property type="term" value="P:amino acid activation for nonribosomal peptide biosynthetic process"/>
    <property type="evidence" value="ECO:0007669"/>
    <property type="project" value="TreeGrafter"/>
</dbReference>
<dbReference type="CDD" id="cd19531">
    <property type="entry name" value="LCL_NRPS-like"/>
    <property type="match status" value="1"/>
</dbReference>
<evidence type="ECO:0000313" key="5">
    <source>
        <dbReference type="Proteomes" id="UP000189677"/>
    </source>
</evidence>
<dbReference type="InterPro" id="IPR023213">
    <property type="entry name" value="CAT-like_dom_sf"/>
</dbReference>
<accession>A0A1U9QZ65</accession>
<dbReference type="Gene3D" id="3.30.559.30">
    <property type="entry name" value="Nonribosomal peptide synthetase, condensation domain"/>
    <property type="match status" value="1"/>
</dbReference>
<gene>
    <name evidence="4" type="ORF">BBN63_28645</name>
</gene>
<dbReference type="Gene3D" id="3.40.50.12780">
    <property type="entry name" value="N-terminal domain of ligase-like"/>
    <property type="match status" value="1"/>
</dbReference>
<dbReference type="SUPFAM" id="SSF47336">
    <property type="entry name" value="ACP-like"/>
    <property type="match status" value="1"/>
</dbReference>
<dbReference type="GO" id="GO:0044550">
    <property type="term" value="P:secondary metabolite biosynthetic process"/>
    <property type="evidence" value="ECO:0007669"/>
    <property type="project" value="TreeGrafter"/>
</dbReference>
<dbReference type="Proteomes" id="UP000189677">
    <property type="component" value="Chromosome"/>
</dbReference>
<dbReference type="Gene3D" id="3.30.559.10">
    <property type="entry name" value="Chloramphenicol acetyltransferase-like domain"/>
    <property type="match status" value="1"/>
</dbReference>
<dbReference type="Pfam" id="PF00501">
    <property type="entry name" value="AMP-binding"/>
    <property type="match status" value="1"/>
</dbReference>
<dbReference type="InterPro" id="IPR010071">
    <property type="entry name" value="AA_adenyl_dom"/>
</dbReference>
<protein>
    <recommendedName>
        <fullName evidence="3">Carrier domain-containing protein</fullName>
    </recommendedName>
</protein>
<comment type="cofactor">
    <cofactor evidence="1">
        <name>pantetheine 4'-phosphate</name>
        <dbReference type="ChEBI" id="CHEBI:47942"/>
    </cofactor>
</comment>
<keyword evidence="5" id="KW-1185">Reference proteome</keyword>
<name>A0A1U9QZ65_STRNV</name>
<dbReference type="InterPro" id="IPR001242">
    <property type="entry name" value="Condensation_dom"/>
</dbReference>
<evidence type="ECO:0000256" key="1">
    <source>
        <dbReference type="ARBA" id="ARBA00001957"/>
    </source>
</evidence>
<dbReference type="SUPFAM" id="SSF52777">
    <property type="entry name" value="CoA-dependent acyltransferases"/>
    <property type="match status" value="2"/>
</dbReference>
<dbReference type="PANTHER" id="PTHR45527:SF1">
    <property type="entry name" value="FATTY ACID SYNTHASE"/>
    <property type="match status" value="1"/>
</dbReference>
<dbReference type="EMBL" id="CP018047">
    <property type="protein sequence ID" value="AQU69568.1"/>
    <property type="molecule type" value="Genomic_DNA"/>
</dbReference>
<feature type="domain" description="Carrier" evidence="3">
    <location>
        <begin position="1009"/>
        <end position="1085"/>
    </location>
</feature>
<dbReference type="SUPFAM" id="SSF56801">
    <property type="entry name" value="Acetyl-CoA synthetase-like"/>
    <property type="match status" value="1"/>
</dbReference>
<dbReference type="Gene3D" id="1.10.1200.10">
    <property type="entry name" value="ACP-like"/>
    <property type="match status" value="1"/>
</dbReference>
<evidence type="ECO:0000256" key="2">
    <source>
        <dbReference type="SAM" id="MobiDB-lite"/>
    </source>
</evidence>
<dbReference type="Pfam" id="PF00668">
    <property type="entry name" value="Condensation"/>
    <property type="match status" value="1"/>
</dbReference>
<dbReference type="CDD" id="cd05930">
    <property type="entry name" value="A_NRPS"/>
    <property type="match status" value="1"/>
</dbReference>
<dbReference type="Gene3D" id="3.30.300.30">
    <property type="match status" value="1"/>
</dbReference>
<evidence type="ECO:0000259" key="3">
    <source>
        <dbReference type="PROSITE" id="PS50075"/>
    </source>
</evidence>
<dbReference type="KEGG" id="snw:BBN63_28645"/>
<feature type="compositionally biased region" description="Low complexity" evidence="2">
    <location>
        <begin position="1086"/>
        <end position="1099"/>
    </location>
</feature>
<dbReference type="Pfam" id="PF00550">
    <property type="entry name" value="PP-binding"/>
    <property type="match status" value="1"/>
</dbReference>
<dbReference type="FunFam" id="3.40.50.12780:FF:000012">
    <property type="entry name" value="Non-ribosomal peptide synthetase"/>
    <property type="match status" value="1"/>
</dbReference>
<dbReference type="InterPro" id="IPR045851">
    <property type="entry name" value="AMP-bd_C_sf"/>
</dbReference>
<organism evidence="4 5">
    <name type="scientific">Streptomyces niveus</name>
    <name type="common">Streptomyces spheroides</name>
    <dbReference type="NCBI Taxonomy" id="193462"/>
    <lineage>
        <taxon>Bacteria</taxon>
        <taxon>Bacillati</taxon>
        <taxon>Actinomycetota</taxon>
        <taxon>Actinomycetes</taxon>
        <taxon>Kitasatosporales</taxon>
        <taxon>Streptomycetaceae</taxon>
        <taxon>Streptomyces</taxon>
    </lineage>
</organism>
<proteinExistence type="predicted"/>
<dbReference type="OrthoDB" id="2472181at2"/>
<evidence type="ECO:0000313" key="4">
    <source>
        <dbReference type="EMBL" id="AQU69568.1"/>
    </source>
</evidence>
<dbReference type="InterPro" id="IPR042099">
    <property type="entry name" value="ANL_N_sf"/>
</dbReference>
<dbReference type="AlphaFoldDB" id="A0A1U9QZ65"/>